<proteinExistence type="predicted"/>
<dbReference type="EMBL" id="BAAAZX010000003">
    <property type="protein sequence ID" value="GAA3983888.1"/>
    <property type="molecule type" value="Genomic_DNA"/>
</dbReference>
<name>A0ABP7QK45_9ACTN</name>
<dbReference type="InterPro" id="IPR001279">
    <property type="entry name" value="Metallo-B-lactamas"/>
</dbReference>
<protein>
    <submittedName>
        <fullName evidence="2">MBL fold metallo-hydrolase</fullName>
    </submittedName>
</protein>
<accession>A0ABP7QK45</accession>
<evidence type="ECO:0000313" key="3">
    <source>
        <dbReference type="Proteomes" id="UP001500456"/>
    </source>
</evidence>
<reference evidence="3" key="1">
    <citation type="journal article" date="2019" name="Int. J. Syst. Evol. Microbiol.">
        <title>The Global Catalogue of Microorganisms (GCM) 10K type strain sequencing project: providing services to taxonomists for standard genome sequencing and annotation.</title>
        <authorList>
            <consortium name="The Broad Institute Genomics Platform"/>
            <consortium name="The Broad Institute Genome Sequencing Center for Infectious Disease"/>
            <person name="Wu L."/>
            <person name="Ma J."/>
        </authorList>
    </citation>
    <scope>NUCLEOTIDE SEQUENCE [LARGE SCALE GENOMIC DNA]</scope>
    <source>
        <strain evidence="3">JCM 16924</strain>
    </source>
</reference>
<dbReference type="PANTHER" id="PTHR42951:SF4">
    <property type="entry name" value="ACYL-COENZYME A THIOESTERASE MBLAC2"/>
    <property type="match status" value="1"/>
</dbReference>
<gene>
    <name evidence="2" type="ORF">GCM10022232_15570</name>
</gene>
<feature type="domain" description="Metallo-beta-lactamase" evidence="1">
    <location>
        <begin position="38"/>
        <end position="221"/>
    </location>
</feature>
<dbReference type="PANTHER" id="PTHR42951">
    <property type="entry name" value="METALLO-BETA-LACTAMASE DOMAIN-CONTAINING"/>
    <property type="match status" value="1"/>
</dbReference>
<dbReference type="InterPro" id="IPR050855">
    <property type="entry name" value="NDM-1-like"/>
</dbReference>
<dbReference type="SUPFAM" id="SSF56281">
    <property type="entry name" value="Metallo-hydrolase/oxidoreductase"/>
    <property type="match status" value="1"/>
</dbReference>
<dbReference type="CDD" id="cd16282">
    <property type="entry name" value="metallo-hydrolase-like_MBL-fold"/>
    <property type="match status" value="1"/>
</dbReference>
<comment type="caution">
    <text evidence="2">The sequence shown here is derived from an EMBL/GenBank/DDBJ whole genome shotgun (WGS) entry which is preliminary data.</text>
</comment>
<organism evidence="2 3">
    <name type="scientific">Streptomyces plumbiresistens</name>
    <dbReference type="NCBI Taxonomy" id="511811"/>
    <lineage>
        <taxon>Bacteria</taxon>
        <taxon>Bacillati</taxon>
        <taxon>Actinomycetota</taxon>
        <taxon>Actinomycetes</taxon>
        <taxon>Kitasatosporales</taxon>
        <taxon>Streptomycetaceae</taxon>
        <taxon>Streptomyces</taxon>
    </lineage>
</organism>
<dbReference type="Gene3D" id="3.60.15.10">
    <property type="entry name" value="Ribonuclease Z/Hydroxyacylglutathione hydrolase-like"/>
    <property type="match status" value="1"/>
</dbReference>
<dbReference type="Pfam" id="PF00753">
    <property type="entry name" value="Lactamase_B"/>
    <property type="match status" value="1"/>
</dbReference>
<dbReference type="Proteomes" id="UP001500456">
    <property type="component" value="Unassembled WGS sequence"/>
</dbReference>
<keyword evidence="3" id="KW-1185">Reference proteome</keyword>
<sequence length="317" mass="33522">MSGRTVTGATRPFAPARLEELADGVFAYIQPDGGWCVSNAGILLEPGRGGGPVLVDTAATQARASAMRAALGELTPESPRLIVNTHFHGDHTFGNAALAGPGTVVVAHEDTRTEMEAAGLGLTGLWPDVEWGGIQLRLPDLTYRQSLTLHQGERRIELIHPGPAHTTNDTLVWLPEERVLFAGDVVLPGCTPFVLMGSVAGSLATLELIRKLEPRTVVGGHGPVSGPESLTQTEEYFRWLTERAAEGRAAGLTPLQLARETGPGPFGDLRDPERLVANLHRAYAELAGEALGSALDVVSVFGEMVAYNGGVLPLSHA</sequence>
<evidence type="ECO:0000313" key="2">
    <source>
        <dbReference type="EMBL" id="GAA3983888.1"/>
    </source>
</evidence>
<evidence type="ECO:0000259" key="1">
    <source>
        <dbReference type="SMART" id="SM00849"/>
    </source>
</evidence>
<dbReference type="SMART" id="SM00849">
    <property type="entry name" value="Lactamase_B"/>
    <property type="match status" value="1"/>
</dbReference>
<dbReference type="InterPro" id="IPR036866">
    <property type="entry name" value="RibonucZ/Hydroxyglut_hydro"/>
</dbReference>